<name>A0A249MRY2_SPHXE</name>
<dbReference type="Gene3D" id="3.40.50.12780">
    <property type="entry name" value="N-terminal domain of ligase-like"/>
    <property type="match status" value="1"/>
</dbReference>
<evidence type="ECO:0000259" key="2">
    <source>
        <dbReference type="Pfam" id="PF13193"/>
    </source>
</evidence>
<dbReference type="EMBL" id="CP022745">
    <property type="protein sequence ID" value="ASY44113.1"/>
    <property type="molecule type" value="Genomic_DNA"/>
</dbReference>
<evidence type="ECO:0000313" key="4">
    <source>
        <dbReference type="Proteomes" id="UP000217141"/>
    </source>
</evidence>
<dbReference type="InterPro" id="IPR025110">
    <property type="entry name" value="AMP-bd_C"/>
</dbReference>
<sequence>MANRANHVFDRARECPDKTAIIFGDQQISFGDLARQTKALAGGLISAGIERGMHVGILIPSCPDFILVEQALFAIGAVITPLNISYRPGEIAHAVETCNLAFVISTSMLLAPLDGSAMPSSLISFISIDSGGTDGTILSLPALTTASQPVVEPVEVVATDLAMLLLTSATTGKAKGVMLSAGNLADNYDRTPQWLGLDGTSTILCALPLYNTFGLNQCINAMLVTGATMVLLPRFDAGTCIAAINAHRCTFLPGVPTMLQKIIDHPDACSETLSSITRIMTGGAPVPAPLLRHVLDIAPSAEVLTGYGLTEGTALVTLTTVRLGDDGEVEHGRTIGRVLDGMTLKVMDETGQLLPAGTVGEFVIRGPNVMQGYYQAAEDTATALADGWLHSGDVGYLDYDGRAYIVDRLKDVIIRGGQNIYPADIEEVLYAVAGVAEVAVVGAHDDLMGEVPIAFVAFRPGCEVEISVLADRCTTQLASYKRPSHIYVLNELPKGPTGKILRRALKQTALADA</sequence>
<evidence type="ECO:0000313" key="3">
    <source>
        <dbReference type="EMBL" id="ASY44113.1"/>
    </source>
</evidence>
<dbReference type="Gene3D" id="3.30.300.30">
    <property type="match status" value="1"/>
</dbReference>
<dbReference type="AlphaFoldDB" id="A0A249MRY2"/>
<dbReference type="Proteomes" id="UP000217141">
    <property type="component" value="Chromosome I"/>
</dbReference>
<protein>
    <submittedName>
        <fullName evidence="3">Long-chain fatty acid--CoA ligase</fullName>
    </submittedName>
</protein>
<proteinExistence type="predicted"/>
<reference evidence="3 4" key="1">
    <citation type="submission" date="2017-08" db="EMBL/GenBank/DDBJ databases">
        <title>Whole Genome Sequence of Sphingobium hydrophobicum C1: Insights into Adaption to the Electronic-waste Contaminated Sediment.</title>
        <authorList>
            <person name="Song D."/>
            <person name="Chen X."/>
            <person name="Xu M."/>
        </authorList>
    </citation>
    <scope>NUCLEOTIDE SEQUENCE [LARGE SCALE GENOMIC DNA]</scope>
    <source>
        <strain evidence="3 4">C1</strain>
    </source>
</reference>
<feature type="domain" description="AMP-dependent synthetase/ligase" evidence="1">
    <location>
        <begin position="10"/>
        <end position="374"/>
    </location>
</feature>
<dbReference type="InterPro" id="IPR000873">
    <property type="entry name" value="AMP-dep_synth/lig_dom"/>
</dbReference>
<dbReference type="RefSeq" id="WP_095686937.1">
    <property type="nucleotide sequence ID" value="NZ_JBHRXO010000099.1"/>
</dbReference>
<dbReference type="InterPro" id="IPR045851">
    <property type="entry name" value="AMP-bd_C_sf"/>
</dbReference>
<feature type="domain" description="AMP-binding enzyme C-terminal" evidence="2">
    <location>
        <begin position="425"/>
        <end position="499"/>
    </location>
</feature>
<dbReference type="InterPro" id="IPR042099">
    <property type="entry name" value="ANL_N_sf"/>
</dbReference>
<accession>A0A249MRY2</accession>
<dbReference type="KEGG" id="shyd:CJD35_06360"/>
<dbReference type="PANTHER" id="PTHR24096">
    <property type="entry name" value="LONG-CHAIN-FATTY-ACID--COA LIGASE"/>
    <property type="match status" value="1"/>
</dbReference>
<evidence type="ECO:0000259" key="1">
    <source>
        <dbReference type="Pfam" id="PF00501"/>
    </source>
</evidence>
<keyword evidence="3" id="KW-0436">Ligase</keyword>
<dbReference type="GO" id="GO:0016405">
    <property type="term" value="F:CoA-ligase activity"/>
    <property type="evidence" value="ECO:0007669"/>
    <property type="project" value="TreeGrafter"/>
</dbReference>
<dbReference type="Pfam" id="PF00501">
    <property type="entry name" value="AMP-binding"/>
    <property type="match status" value="1"/>
</dbReference>
<gene>
    <name evidence="3" type="ORF">CJD35_06360</name>
</gene>
<dbReference type="Pfam" id="PF13193">
    <property type="entry name" value="AMP-binding_C"/>
    <property type="match status" value="1"/>
</dbReference>
<organism evidence="3 4">
    <name type="scientific">Sphingobium xenophagum</name>
    <dbReference type="NCBI Taxonomy" id="121428"/>
    <lineage>
        <taxon>Bacteria</taxon>
        <taxon>Pseudomonadati</taxon>
        <taxon>Pseudomonadota</taxon>
        <taxon>Alphaproteobacteria</taxon>
        <taxon>Sphingomonadales</taxon>
        <taxon>Sphingomonadaceae</taxon>
        <taxon>Sphingobium</taxon>
    </lineage>
</organism>
<dbReference type="SUPFAM" id="SSF56801">
    <property type="entry name" value="Acetyl-CoA synthetase-like"/>
    <property type="match status" value="1"/>
</dbReference>